<gene>
    <name evidence="2" type="ORF">HYG86_06445</name>
</gene>
<sequence length="344" mass="37722">MKTIEKQFDVGFQSTIDISVDKGNIKIWGWENSACKVIAESSEAMNFDFDLTNDYLQLELTKGQKEIQVYVPKHSKLMVDGSYLNSDISNLNGSLSLENGKGDIKISNLDGNAIIEMEHGNIELENINGTILVEKGKGTLKAFKVAGELKVESGHGNMELTSLNGECYVESGKGDIVVQEGKGNMNLYCGHGDLTLDYCTFKRLAAEGKGGTKIIVSSEQDGVWNILRNGDFNISAPVTSQLDFKVECRTLTNNIPGLNFTKYDDLYKGSLGFSPKGTVYIEGAKEAVFEKGNSQGYMDICSIDEDEKETLKILEMLKQGIITSDQAEELLSAIEGTSNLEEVE</sequence>
<accession>A0A7G9W6X4</accession>
<name>A0A7G9W6X4_ALKCA</name>
<proteinExistence type="predicted"/>
<dbReference type="InterPro" id="IPR053959">
    <property type="entry name" value="YvlB/LiaX_N"/>
</dbReference>
<dbReference type="EMBL" id="CP058559">
    <property type="protein sequence ID" value="QNO14436.1"/>
    <property type="molecule type" value="Genomic_DNA"/>
</dbReference>
<reference evidence="2 3" key="1">
    <citation type="submission" date="2020-07" db="EMBL/GenBank/DDBJ databases">
        <title>Alkalicella. sp. LB2 genome.</title>
        <authorList>
            <person name="Postec A."/>
            <person name="Quemeneur M."/>
        </authorList>
    </citation>
    <scope>NUCLEOTIDE SEQUENCE [LARGE SCALE GENOMIC DNA]</scope>
    <source>
        <strain evidence="2 3">LB2</strain>
    </source>
</reference>
<feature type="domain" description="YvlB/LiaX N-terminal" evidence="1">
    <location>
        <begin position="309"/>
        <end position="337"/>
    </location>
</feature>
<dbReference type="RefSeq" id="WP_213168125.1">
    <property type="nucleotide sequence ID" value="NZ_CP058559.1"/>
</dbReference>
<keyword evidence="3" id="KW-1185">Reference proteome</keyword>
<dbReference type="KEGG" id="acae:HYG86_06445"/>
<dbReference type="Proteomes" id="UP000516160">
    <property type="component" value="Chromosome"/>
</dbReference>
<evidence type="ECO:0000313" key="3">
    <source>
        <dbReference type="Proteomes" id="UP000516160"/>
    </source>
</evidence>
<dbReference type="Pfam" id="PF22746">
    <property type="entry name" value="SHOCT-like_DUF2089-C"/>
    <property type="match status" value="1"/>
</dbReference>
<organism evidence="2 3">
    <name type="scientific">Alkalicella caledoniensis</name>
    <dbReference type="NCBI Taxonomy" id="2731377"/>
    <lineage>
        <taxon>Bacteria</taxon>
        <taxon>Bacillati</taxon>
        <taxon>Bacillota</taxon>
        <taxon>Clostridia</taxon>
        <taxon>Eubacteriales</taxon>
        <taxon>Proteinivoracaceae</taxon>
        <taxon>Alkalicella</taxon>
    </lineage>
</organism>
<evidence type="ECO:0000313" key="2">
    <source>
        <dbReference type="EMBL" id="QNO14436.1"/>
    </source>
</evidence>
<dbReference type="AlphaFoldDB" id="A0A7G9W6X4"/>
<protein>
    <submittedName>
        <fullName evidence="2">DUF4097 family beta strand repeat protein</fullName>
    </submittedName>
</protein>
<evidence type="ECO:0000259" key="1">
    <source>
        <dbReference type="Pfam" id="PF22746"/>
    </source>
</evidence>